<organism evidence="6 7">
    <name type="scientific">Palleronia pelagia</name>
    <dbReference type="NCBI Taxonomy" id="387096"/>
    <lineage>
        <taxon>Bacteria</taxon>
        <taxon>Pseudomonadati</taxon>
        <taxon>Pseudomonadota</taxon>
        <taxon>Alphaproteobacteria</taxon>
        <taxon>Rhodobacterales</taxon>
        <taxon>Roseobacteraceae</taxon>
        <taxon>Palleronia</taxon>
    </lineage>
</organism>
<dbReference type="RefSeq" id="WP_091846252.1">
    <property type="nucleotide sequence ID" value="NZ_FOCM01000007.1"/>
</dbReference>
<dbReference type="Pfam" id="PF01212">
    <property type="entry name" value="Beta_elim_lyase"/>
    <property type="match status" value="1"/>
</dbReference>
<accession>A0A1H8K970</accession>
<dbReference type="InterPro" id="IPR015424">
    <property type="entry name" value="PyrdxlP-dep_Trfase"/>
</dbReference>
<evidence type="ECO:0000313" key="6">
    <source>
        <dbReference type="EMBL" id="SEN89251.1"/>
    </source>
</evidence>
<dbReference type="AlphaFoldDB" id="A0A1H8K970"/>
<dbReference type="Gene3D" id="3.90.1150.10">
    <property type="entry name" value="Aspartate Aminotransferase, domain 1"/>
    <property type="match status" value="1"/>
</dbReference>
<dbReference type="GO" id="GO:0006520">
    <property type="term" value="P:amino acid metabolic process"/>
    <property type="evidence" value="ECO:0007669"/>
    <property type="project" value="InterPro"/>
</dbReference>
<keyword evidence="4" id="KW-0663">Pyridoxal phosphate</keyword>
<comment type="similarity">
    <text evidence="2">Belongs to the threonine aldolase family.</text>
</comment>
<evidence type="ECO:0000259" key="5">
    <source>
        <dbReference type="Pfam" id="PF01212"/>
    </source>
</evidence>
<proteinExistence type="inferred from homology"/>
<name>A0A1H8K970_9RHOB</name>
<evidence type="ECO:0000256" key="3">
    <source>
        <dbReference type="ARBA" id="ARBA00011881"/>
    </source>
</evidence>
<feature type="domain" description="Aromatic amino acid beta-eliminating lyase/threonine aldolase" evidence="5">
    <location>
        <begin position="3"/>
        <end position="292"/>
    </location>
</feature>
<gene>
    <name evidence="6" type="ORF">SAMN04488011_107146</name>
</gene>
<dbReference type="InterPro" id="IPR015422">
    <property type="entry name" value="PyrdxlP-dep_Trfase_small"/>
</dbReference>
<dbReference type="InterPro" id="IPR001597">
    <property type="entry name" value="ArAA_b-elim_lyase/Thr_aldolase"/>
</dbReference>
<dbReference type="SUPFAM" id="SSF53383">
    <property type="entry name" value="PLP-dependent transferases"/>
    <property type="match status" value="1"/>
</dbReference>
<dbReference type="EMBL" id="FOCM01000007">
    <property type="protein sequence ID" value="SEN89251.1"/>
    <property type="molecule type" value="Genomic_DNA"/>
</dbReference>
<dbReference type="Gene3D" id="3.40.640.10">
    <property type="entry name" value="Type I PLP-dependent aspartate aminotransferase-like (Major domain)"/>
    <property type="match status" value="1"/>
</dbReference>
<dbReference type="PANTHER" id="PTHR48097:SF5">
    <property type="entry name" value="LOW SPECIFICITY L-THREONINE ALDOLASE"/>
    <property type="match status" value="1"/>
</dbReference>
<dbReference type="Proteomes" id="UP000199372">
    <property type="component" value="Unassembled WGS sequence"/>
</dbReference>
<dbReference type="InterPro" id="IPR015421">
    <property type="entry name" value="PyrdxlP-dep_Trfase_major"/>
</dbReference>
<evidence type="ECO:0000313" key="7">
    <source>
        <dbReference type="Proteomes" id="UP000199372"/>
    </source>
</evidence>
<reference evidence="7" key="1">
    <citation type="submission" date="2016-10" db="EMBL/GenBank/DDBJ databases">
        <authorList>
            <person name="Varghese N."/>
            <person name="Submissions S."/>
        </authorList>
    </citation>
    <scope>NUCLEOTIDE SEQUENCE [LARGE SCALE GENOMIC DNA]</scope>
    <source>
        <strain evidence="7">DSM 26893</strain>
    </source>
</reference>
<comment type="cofactor">
    <cofactor evidence="1">
        <name>pyridoxal 5'-phosphate</name>
        <dbReference type="ChEBI" id="CHEBI:597326"/>
    </cofactor>
</comment>
<sequence>MHFASDNSGPAHPKVMQALMEANDGYRMPYGADAEMAAVRDRIREVFEAPEAAVYLVATGSACNALILATLCQPWQAVFCSEVAHIEEDECGAPEFFTGGAKLALVDAPDAMMTPEALRARIDRTDQGVVHGVQRGPVSLTTVTERGTVYSLDQLRGLAGVAKDYDLPVHLDGARFANALVTANHSPADMTWRAGIDAVSLGGTKNGLLGVEAAVFFDPAHAWEFELRRKRSGHLFSKHRYLSAQMLAYLTDDLWLETARAANAACARLVAGLRALDHVELRHPPQANMIYCAFPRGLHRKAKEAGAQFYSLGALDGDDDEMLGARLVCDWSASDENTDRFLKILGA</sequence>
<dbReference type="GO" id="GO:0016829">
    <property type="term" value="F:lyase activity"/>
    <property type="evidence" value="ECO:0007669"/>
    <property type="project" value="InterPro"/>
</dbReference>
<evidence type="ECO:0000256" key="2">
    <source>
        <dbReference type="ARBA" id="ARBA00006966"/>
    </source>
</evidence>
<comment type="subunit">
    <text evidence="3">Homotetramer.</text>
</comment>
<dbReference type="OrthoDB" id="9774495at2"/>
<keyword evidence="7" id="KW-1185">Reference proteome</keyword>
<evidence type="ECO:0000256" key="4">
    <source>
        <dbReference type="ARBA" id="ARBA00022898"/>
    </source>
</evidence>
<protein>
    <submittedName>
        <fullName evidence="6">L-threonine aldolase</fullName>
    </submittedName>
</protein>
<dbReference type="PANTHER" id="PTHR48097">
    <property type="entry name" value="L-THREONINE ALDOLASE-RELATED"/>
    <property type="match status" value="1"/>
</dbReference>
<evidence type="ECO:0000256" key="1">
    <source>
        <dbReference type="ARBA" id="ARBA00001933"/>
    </source>
</evidence>